<keyword evidence="4" id="KW-1185">Reference proteome</keyword>
<evidence type="ECO:0000256" key="1">
    <source>
        <dbReference type="SAM" id="MobiDB-lite"/>
    </source>
</evidence>
<dbReference type="AlphaFoldDB" id="A0A6S7KG61"/>
<protein>
    <submittedName>
        <fullName evidence="3">Uncharacterized protein</fullName>
    </submittedName>
</protein>
<proteinExistence type="predicted"/>
<keyword evidence="2" id="KW-0472">Membrane</keyword>
<evidence type="ECO:0000256" key="2">
    <source>
        <dbReference type="SAM" id="Phobius"/>
    </source>
</evidence>
<dbReference type="Proteomes" id="UP001152795">
    <property type="component" value="Unassembled WGS sequence"/>
</dbReference>
<accession>A0A6S7KG61</accession>
<evidence type="ECO:0000313" key="4">
    <source>
        <dbReference type="Proteomes" id="UP001152795"/>
    </source>
</evidence>
<dbReference type="EMBL" id="CACRXK020014661">
    <property type="protein sequence ID" value="CAB4027203.1"/>
    <property type="molecule type" value="Genomic_DNA"/>
</dbReference>
<feature type="non-terminal residue" evidence="3">
    <location>
        <position position="1"/>
    </location>
</feature>
<feature type="transmembrane region" description="Helical" evidence="2">
    <location>
        <begin position="75"/>
        <end position="94"/>
    </location>
</feature>
<keyword evidence="2" id="KW-1133">Transmembrane helix</keyword>
<evidence type="ECO:0000313" key="3">
    <source>
        <dbReference type="EMBL" id="CAB4027203.1"/>
    </source>
</evidence>
<feature type="compositionally biased region" description="Basic and acidic residues" evidence="1">
    <location>
        <begin position="9"/>
        <end position="32"/>
    </location>
</feature>
<organism evidence="3 4">
    <name type="scientific">Paramuricea clavata</name>
    <name type="common">Red gorgonian</name>
    <name type="synonym">Violescent sea-whip</name>
    <dbReference type="NCBI Taxonomy" id="317549"/>
    <lineage>
        <taxon>Eukaryota</taxon>
        <taxon>Metazoa</taxon>
        <taxon>Cnidaria</taxon>
        <taxon>Anthozoa</taxon>
        <taxon>Octocorallia</taxon>
        <taxon>Malacalcyonacea</taxon>
        <taxon>Plexauridae</taxon>
        <taxon>Paramuricea</taxon>
    </lineage>
</organism>
<gene>
    <name evidence="3" type="ORF">PACLA_8A015473</name>
</gene>
<comment type="caution">
    <text evidence="3">The sequence shown here is derived from an EMBL/GenBank/DDBJ whole genome shotgun (WGS) entry which is preliminary data.</text>
</comment>
<sequence length="117" mass="12786">CSSVAKSKGVKEDQIKRGEHNINQEKESEIYHKAIQSEGEPEEDVNRGVVGLDSDKISGEDASVDSDGSGASQHVMAVTLTILFMDFLIVTTMLPNLSKVFYEMILNKDKVTGHSTT</sequence>
<keyword evidence="2" id="KW-0812">Transmembrane</keyword>
<name>A0A6S7KG61_PARCT</name>
<feature type="region of interest" description="Disordered" evidence="1">
    <location>
        <begin position="1"/>
        <end position="71"/>
    </location>
</feature>
<reference evidence="3" key="1">
    <citation type="submission" date="2020-04" db="EMBL/GenBank/DDBJ databases">
        <authorList>
            <person name="Alioto T."/>
            <person name="Alioto T."/>
            <person name="Gomez Garrido J."/>
        </authorList>
    </citation>
    <scope>NUCLEOTIDE SEQUENCE</scope>
    <source>
        <strain evidence="3">A484AB</strain>
    </source>
</reference>